<dbReference type="Proteomes" id="UP001054854">
    <property type="component" value="Unassembled WGS sequence"/>
</dbReference>
<sequence length="89" mass="9069">MQSSSSTPSNITMSTRSGPVRRGAAVVFPVVMAVAVPALTAVAVNVPAARAVAPAAAVVRRRKCLRSNVRLLSLALVALVAVVPVVPVQ</sequence>
<comment type="caution">
    <text evidence="2">The sequence shown here is derived from an EMBL/GenBank/DDBJ whole genome shotgun (WGS) entry which is preliminary data.</text>
</comment>
<reference evidence="2" key="1">
    <citation type="submission" date="2024-05" db="EMBL/GenBank/DDBJ databases">
        <title>Whole genome shotgun sequence of Streptomyces hygroscopicus NBRC 113678.</title>
        <authorList>
            <person name="Komaki H."/>
            <person name="Tamura T."/>
        </authorList>
    </citation>
    <scope>NUCLEOTIDE SEQUENCE</scope>
    <source>
        <strain evidence="2">N11-34</strain>
    </source>
</reference>
<evidence type="ECO:0000313" key="2">
    <source>
        <dbReference type="EMBL" id="GHJ26027.1"/>
    </source>
</evidence>
<feature type="transmembrane region" description="Helical" evidence="1">
    <location>
        <begin position="69"/>
        <end position="88"/>
    </location>
</feature>
<accession>A0ABQ3TRR6</accession>
<keyword evidence="1" id="KW-0472">Membrane</keyword>
<protein>
    <submittedName>
        <fullName evidence="2">Uncharacterized protein</fullName>
    </submittedName>
</protein>
<feature type="transmembrane region" description="Helical" evidence="1">
    <location>
        <begin position="23"/>
        <end position="48"/>
    </location>
</feature>
<organism evidence="2 3">
    <name type="scientific">Streptomyces hygroscopicus</name>
    <dbReference type="NCBI Taxonomy" id="1912"/>
    <lineage>
        <taxon>Bacteria</taxon>
        <taxon>Bacillati</taxon>
        <taxon>Actinomycetota</taxon>
        <taxon>Actinomycetes</taxon>
        <taxon>Kitasatosporales</taxon>
        <taxon>Streptomycetaceae</taxon>
        <taxon>Streptomyces</taxon>
        <taxon>Streptomyces violaceusniger group</taxon>
    </lineage>
</organism>
<keyword evidence="3" id="KW-1185">Reference proteome</keyword>
<keyword evidence="1" id="KW-0812">Transmembrane</keyword>
<dbReference type="EMBL" id="BNEK01000002">
    <property type="protein sequence ID" value="GHJ26027.1"/>
    <property type="molecule type" value="Genomic_DNA"/>
</dbReference>
<evidence type="ECO:0000313" key="3">
    <source>
        <dbReference type="Proteomes" id="UP001054854"/>
    </source>
</evidence>
<name>A0ABQ3TRR6_STRHY</name>
<evidence type="ECO:0000256" key="1">
    <source>
        <dbReference type="SAM" id="Phobius"/>
    </source>
</evidence>
<proteinExistence type="predicted"/>
<keyword evidence="1" id="KW-1133">Transmembrane helix</keyword>
<gene>
    <name evidence="2" type="ORF">TPA0910_04600</name>
</gene>